<dbReference type="InterPro" id="IPR051159">
    <property type="entry name" value="Hexapeptide_acetyltransf"/>
</dbReference>
<dbReference type="CDD" id="cd04647">
    <property type="entry name" value="LbH_MAT_like"/>
    <property type="match status" value="1"/>
</dbReference>
<evidence type="ECO:0000313" key="4">
    <source>
        <dbReference type="EMBL" id="MBW4545164.1"/>
    </source>
</evidence>
<dbReference type="InterPro" id="IPR018357">
    <property type="entry name" value="Hexapep_transf_CS"/>
</dbReference>
<proteinExistence type="inferred from homology"/>
<evidence type="ECO:0000256" key="1">
    <source>
        <dbReference type="ARBA" id="ARBA00007274"/>
    </source>
</evidence>
<name>A0A951PL43_9CYAN</name>
<sequence>MILLKDNYLINKFKQIVGEGLLYFTNRIVNHIPFHFVRLGFYRSFLKFDIGLDSAVFMGTWFDTKSNFKLGNNSVINQNCRLDNRGGIIIGDNVSISAEVCILTADHDLQSADFAGRTRPVTIEDYVFLGTRAMILPGVTLGKGSAVAAGAVVTKNVPPFTIVAGVPAKPIGIRQADLQYHISYRRLFW</sequence>
<reference evidence="4" key="2">
    <citation type="journal article" date="2022" name="Microbiol. Resour. Announc.">
        <title>Metagenome Sequencing to Explore Phylogenomics of Terrestrial Cyanobacteria.</title>
        <authorList>
            <person name="Ward R.D."/>
            <person name="Stajich J.E."/>
            <person name="Johansen J.R."/>
            <person name="Huntemann M."/>
            <person name="Clum A."/>
            <person name="Foster B."/>
            <person name="Foster B."/>
            <person name="Roux S."/>
            <person name="Palaniappan K."/>
            <person name="Varghese N."/>
            <person name="Mukherjee S."/>
            <person name="Reddy T.B.K."/>
            <person name="Daum C."/>
            <person name="Copeland A."/>
            <person name="Chen I.A."/>
            <person name="Ivanova N.N."/>
            <person name="Kyrpides N.C."/>
            <person name="Shapiro N."/>
            <person name="Eloe-Fadrosh E.A."/>
            <person name="Pietrasiak N."/>
        </authorList>
    </citation>
    <scope>NUCLEOTIDE SEQUENCE</scope>
    <source>
        <strain evidence="4">CPER-KK1</strain>
    </source>
</reference>
<accession>A0A951PL43</accession>
<gene>
    <name evidence="4" type="ORF">KME25_12065</name>
</gene>
<organism evidence="4 5">
    <name type="scientific">Symplocastrum torsivum CPER-KK1</name>
    <dbReference type="NCBI Taxonomy" id="450513"/>
    <lineage>
        <taxon>Bacteria</taxon>
        <taxon>Bacillati</taxon>
        <taxon>Cyanobacteriota</taxon>
        <taxon>Cyanophyceae</taxon>
        <taxon>Oscillatoriophycideae</taxon>
        <taxon>Oscillatoriales</taxon>
        <taxon>Microcoleaceae</taxon>
        <taxon>Symplocastrum</taxon>
    </lineage>
</organism>
<keyword evidence="2" id="KW-0808">Transferase</keyword>
<keyword evidence="3" id="KW-0677">Repeat</keyword>
<reference evidence="4" key="1">
    <citation type="submission" date="2021-05" db="EMBL/GenBank/DDBJ databases">
        <authorList>
            <person name="Pietrasiak N."/>
            <person name="Ward R."/>
            <person name="Stajich J.E."/>
            <person name="Kurbessoian T."/>
        </authorList>
    </citation>
    <scope>NUCLEOTIDE SEQUENCE</scope>
    <source>
        <strain evidence="4">CPER-KK1</strain>
    </source>
</reference>
<dbReference type="GO" id="GO:0005829">
    <property type="term" value="C:cytosol"/>
    <property type="evidence" value="ECO:0007669"/>
    <property type="project" value="TreeGrafter"/>
</dbReference>
<dbReference type="SUPFAM" id="SSF51161">
    <property type="entry name" value="Trimeric LpxA-like enzymes"/>
    <property type="match status" value="1"/>
</dbReference>
<dbReference type="PANTHER" id="PTHR23416:SF23">
    <property type="entry name" value="ACETYLTRANSFERASE C18B11.09C-RELATED"/>
    <property type="match status" value="1"/>
</dbReference>
<dbReference type="PROSITE" id="PS00101">
    <property type="entry name" value="HEXAPEP_TRANSFERASES"/>
    <property type="match status" value="1"/>
</dbReference>
<dbReference type="Proteomes" id="UP000753908">
    <property type="component" value="Unassembled WGS sequence"/>
</dbReference>
<dbReference type="InterPro" id="IPR011004">
    <property type="entry name" value="Trimer_LpxA-like_sf"/>
</dbReference>
<comment type="caution">
    <text evidence="4">The sequence shown here is derived from an EMBL/GenBank/DDBJ whole genome shotgun (WGS) entry which is preliminary data.</text>
</comment>
<evidence type="ECO:0000313" key="5">
    <source>
        <dbReference type="Proteomes" id="UP000753908"/>
    </source>
</evidence>
<dbReference type="InterPro" id="IPR001451">
    <property type="entry name" value="Hexapep"/>
</dbReference>
<dbReference type="PANTHER" id="PTHR23416">
    <property type="entry name" value="SIALIC ACID SYNTHASE-RELATED"/>
    <property type="match status" value="1"/>
</dbReference>
<dbReference type="AlphaFoldDB" id="A0A951PL43"/>
<dbReference type="Pfam" id="PF14602">
    <property type="entry name" value="Hexapep_2"/>
    <property type="match status" value="1"/>
</dbReference>
<evidence type="ECO:0000256" key="3">
    <source>
        <dbReference type="ARBA" id="ARBA00022737"/>
    </source>
</evidence>
<dbReference type="EMBL" id="JAHHIF010000013">
    <property type="protein sequence ID" value="MBW4545164.1"/>
    <property type="molecule type" value="Genomic_DNA"/>
</dbReference>
<evidence type="ECO:0000256" key="2">
    <source>
        <dbReference type="ARBA" id="ARBA00022679"/>
    </source>
</evidence>
<dbReference type="GO" id="GO:0031470">
    <property type="term" value="C:carboxysome"/>
    <property type="evidence" value="ECO:0007669"/>
    <property type="project" value="UniProtKB-ARBA"/>
</dbReference>
<dbReference type="GO" id="GO:0008374">
    <property type="term" value="F:O-acyltransferase activity"/>
    <property type="evidence" value="ECO:0007669"/>
    <property type="project" value="TreeGrafter"/>
</dbReference>
<comment type="similarity">
    <text evidence="1">Belongs to the transferase hexapeptide repeat family.</text>
</comment>
<dbReference type="Gene3D" id="2.160.10.10">
    <property type="entry name" value="Hexapeptide repeat proteins"/>
    <property type="match status" value="1"/>
</dbReference>
<dbReference type="GO" id="GO:0043886">
    <property type="term" value="F:structural constituent of carboxysome shell"/>
    <property type="evidence" value="ECO:0007669"/>
    <property type="project" value="UniProtKB-ARBA"/>
</dbReference>
<keyword evidence="4" id="KW-0012">Acyltransferase</keyword>
<protein>
    <submittedName>
        <fullName evidence="4">Acyltransferase</fullName>
    </submittedName>
</protein>